<keyword evidence="1" id="KW-0812">Transmembrane</keyword>
<gene>
    <name evidence="2" type="ORF">SAMN05661086_00731</name>
</gene>
<dbReference type="AlphaFoldDB" id="A0A1I6IDM8"/>
<dbReference type="EMBL" id="FOYZ01000002">
    <property type="protein sequence ID" value="SFR64796.1"/>
    <property type="molecule type" value="Genomic_DNA"/>
</dbReference>
<feature type="transmembrane region" description="Helical" evidence="1">
    <location>
        <begin position="81"/>
        <end position="101"/>
    </location>
</feature>
<feature type="transmembrane region" description="Helical" evidence="1">
    <location>
        <begin position="122"/>
        <end position="145"/>
    </location>
</feature>
<feature type="transmembrane region" description="Helical" evidence="1">
    <location>
        <begin position="215"/>
        <end position="233"/>
    </location>
</feature>
<dbReference type="RefSeq" id="WP_092559338.1">
    <property type="nucleotide sequence ID" value="NZ_FOYZ01000002.1"/>
</dbReference>
<dbReference type="Proteomes" id="UP000199659">
    <property type="component" value="Unassembled WGS sequence"/>
</dbReference>
<feature type="transmembrane region" description="Helical" evidence="1">
    <location>
        <begin position="185"/>
        <end position="209"/>
    </location>
</feature>
<accession>A0A1I6IDM8</accession>
<evidence type="ECO:0000256" key="1">
    <source>
        <dbReference type="SAM" id="Phobius"/>
    </source>
</evidence>
<reference evidence="2 3" key="1">
    <citation type="submission" date="2016-10" db="EMBL/GenBank/DDBJ databases">
        <authorList>
            <person name="de Groot N.N."/>
        </authorList>
    </citation>
    <scope>NUCLEOTIDE SEQUENCE [LARGE SCALE GENOMIC DNA]</scope>
    <source>
        <strain evidence="2 3">743A</strain>
    </source>
</reference>
<feature type="transmembrane region" description="Helical" evidence="1">
    <location>
        <begin position="55"/>
        <end position="75"/>
    </location>
</feature>
<dbReference type="STRING" id="37658.SAMN05661086_00731"/>
<evidence type="ECO:0000313" key="2">
    <source>
        <dbReference type="EMBL" id="SFR64796.1"/>
    </source>
</evidence>
<proteinExistence type="predicted"/>
<feature type="transmembrane region" description="Helical" evidence="1">
    <location>
        <begin position="157"/>
        <end position="178"/>
    </location>
</feature>
<keyword evidence="1" id="KW-1133">Transmembrane helix</keyword>
<sequence>MNLSDNRKIVKLVKESYEPLVPKNKPDFLKKAEYPKLSFKEFFIGQIQYIRLRTWLVSILLFVSALFIIELSSFYNMNVSAIKAASAFVPFFVLAAVAETARSKQYGMKELEMTCRFSFGTLLLVKMILLGILNLLLLSGCSIFLRFQTDIKLFRIGIYLLVPFLLTCNLTLILASLFKSREITYFCGFVCGIVSVSCLFTDALVIDIYSAKYDVYWLLSVGVLMLVLVQKIVQIIKNSGGILWNLSLTG</sequence>
<evidence type="ECO:0000313" key="3">
    <source>
        <dbReference type="Proteomes" id="UP000199659"/>
    </source>
</evidence>
<organism evidence="2 3">
    <name type="scientific">Anaeromicropila populeti</name>
    <dbReference type="NCBI Taxonomy" id="37658"/>
    <lineage>
        <taxon>Bacteria</taxon>
        <taxon>Bacillati</taxon>
        <taxon>Bacillota</taxon>
        <taxon>Clostridia</taxon>
        <taxon>Lachnospirales</taxon>
        <taxon>Lachnospiraceae</taxon>
        <taxon>Anaeromicropila</taxon>
    </lineage>
</organism>
<dbReference type="OrthoDB" id="9793294at2"/>
<name>A0A1I6IDM8_9FIRM</name>
<protein>
    <submittedName>
        <fullName evidence="2">Uncharacterized protein</fullName>
    </submittedName>
</protein>
<keyword evidence="1" id="KW-0472">Membrane</keyword>
<keyword evidence="3" id="KW-1185">Reference proteome</keyword>